<gene>
    <name evidence="2" type="ORF">CRG98_048552</name>
</gene>
<evidence type="ECO:0000313" key="3">
    <source>
        <dbReference type="Proteomes" id="UP000233551"/>
    </source>
</evidence>
<dbReference type="EMBL" id="PGOL01011261">
    <property type="protein sequence ID" value="PKI31057.1"/>
    <property type="molecule type" value="Genomic_DNA"/>
</dbReference>
<accession>A0A2I0HH70</accession>
<feature type="non-terminal residue" evidence="2">
    <location>
        <position position="1"/>
    </location>
</feature>
<dbReference type="AlphaFoldDB" id="A0A2I0HH70"/>
<evidence type="ECO:0000313" key="2">
    <source>
        <dbReference type="EMBL" id="PKI31057.1"/>
    </source>
</evidence>
<dbReference type="Proteomes" id="UP000233551">
    <property type="component" value="Unassembled WGS sequence"/>
</dbReference>
<name>A0A2I0HH70_PUNGR</name>
<evidence type="ECO:0000256" key="1">
    <source>
        <dbReference type="SAM" id="MobiDB-lite"/>
    </source>
</evidence>
<comment type="caution">
    <text evidence="2">The sequence shown here is derived from an EMBL/GenBank/DDBJ whole genome shotgun (WGS) entry which is preliminary data.</text>
</comment>
<organism evidence="2 3">
    <name type="scientific">Punica granatum</name>
    <name type="common">Pomegranate</name>
    <dbReference type="NCBI Taxonomy" id="22663"/>
    <lineage>
        <taxon>Eukaryota</taxon>
        <taxon>Viridiplantae</taxon>
        <taxon>Streptophyta</taxon>
        <taxon>Embryophyta</taxon>
        <taxon>Tracheophyta</taxon>
        <taxon>Spermatophyta</taxon>
        <taxon>Magnoliopsida</taxon>
        <taxon>eudicotyledons</taxon>
        <taxon>Gunneridae</taxon>
        <taxon>Pentapetalae</taxon>
        <taxon>rosids</taxon>
        <taxon>malvids</taxon>
        <taxon>Myrtales</taxon>
        <taxon>Lythraceae</taxon>
        <taxon>Punica</taxon>
    </lineage>
</organism>
<proteinExistence type="predicted"/>
<sequence>ERGPHGSVVPRGAHGHLPCKEAERSLGPSEATDFSSCDVEGFSG</sequence>
<protein>
    <submittedName>
        <fullName evidence="2">Uncharacterized protein</fullName>
    </submittedName>
</protein>
<reference evidence="2 3" key="1">
    <citation type="submission" date="2017-11" db="EMBL/GenBank/DDBJ databases">
        <title>De-novo sequencing of pomegranate (Punica granatum L.) genome.</title>
        <authorList>
            <person name="Akparov Z."/>
            <person name="Amiraslanov A."/>
            <person name="Hajiyeva S."/>
            <person name="Abbasov M."/>
            <person name="Kaur K."/>
            <person name="Hamwieh A."/>
            <person name="Solovyev V."/>
            <person name="Salamov A."/>
            <person name="Braich B."/>
            <person name="Kosarev P."/>
            <person name="Mahmoud A."/>
            <person name="Hajiyev E."/>
            <person name="Babayeva S."/>
            <person name="Izzatullayeva V."/>
            <person name="Mammadov A."/>
            <person name="Mammadov A."/>
            <person name="Sharifova S."/>
            <person name="Ojaghi J."/>
            <person name="Eynullazada K."/>
            <person name="Bayramov B."/>
            <person name="Abdulazimova A."/>
            <person name="Shahmuradov I."/>
        </authorList>
    </citation>
    <scope>NUCLEOTIDE SEQUENCE [LARGE SCALE GENOMIC DNA]</scope>
    <source>
        <strain evidence="3">cv. AG2017</strain>
        <tissue evidence="2">Leaf</tissue>
    </source>
</reference>
<keyword evidence="3" id="KW-1185">Reference proteome</keyword>
<feature type="region of interest" description="Disordered" evidence="1">
    <location>
        <begin position="1"/>
        <end position="44"/>
    </location>
</feature>